<evidence type="ECO:0000256" key="1">
    <source>
        <dbReference type="ARBA" id="ARBA00004141"/>
    </source>
</evidence>
<keyword evidence="5 6" id="KW-0472">Membrane</keyword>
<protein>
    <submittedName>
        <fullName evidence="8">Putative flippase GtrA</fullName>
    </submittedName>
</protein>
<feature type="domain" description="GtrA/DPMS transmembrane" evidence="7">
    <location>
        <begin position="14"/>
        <end position="128"/>
    </location>
</feature>
<sequence>MMQADRALVMKFLRFCVVGGISTVAFSVLTWLAVSRLGMDPTWATVACYLLLVPPNFFAHRSFTFVSSGHISREGMRFICLHAFNLTLSTVGMKLIADVFGLDYRWGIAFSAVIVPVVVFIVMNYWVFRPQRDDHAVPPSH</sequence>
<dbReference type="EMBL" id="RCDC01000006">
    <property type="protein sequence ID" value="RLK51910.1"/>
    <property type="molecule type" value="Genomic_DNA"/>
</dbReference>
<evidence type="ECO:0000256" key="2">
    <source>
        <dbReference type="ARBA" id="ARBA00009399"/>
    </source>
</evidence>
<dbReference type="PANTHER" id="PTHR38459">
    <property type="entry name" value="PROPHAGE BACTOPRENOL-LINKED GLUCOSE TRANSLOCASE HOMOLOG"/>
    <property type="match status" value="1"/>
</dbReference>
<feature type="transmembrane region" description="Helical" evidence="6">
    <location>
        <begin position="40"/>
        <end position="58"/>
    </location>
</feature>
<evidence type="ECO:0000256" key="6">
    <source>
        <dbReference type="SAM" id="Phobius"/>
    </source>
</evidence>
<comment type="subcellular location">
    <subcellularLocation>
        <location evidence="1">Membrane</location>
        <topology evidence="1">Multi-pass membrane protein</topology>
    </subcellularLocation>
</comment>
<dbReference type="GO" id="GO:0005886">
    <property type="term" value="C:plasma membrane"/>
    <property type="evidence" value="ECO:0007669"/>
    <property type="project" value="TreeGrafter"/>
</dbReference>
<evidence type="ECO:0000256" key="4">
    <source>
        <dbReference type="ARBA" id="ARBA00022989"/>
    </source>
</evidence>
<keyword evidence="3 6" id="KW-0812">Transmembrane</keyword>
<keyword evidence="4 6" id="KW-1133">Transmembrane helix</keyword>
<evidence type="ECO:0000313" key="8">
    <source>
        <dbReference type="EMBL" id="RLK51910.1"/>
    </source>
</evidence>
<dbReference type="GO" id="GO:0000271">
    <property type="term" value="P:polysaccharide biosynthetic process"/>
    <property type="evidence" value="ECO:0007669"/>
    <property type="project" value="InterPro"/>
</dbReference>
<organism evidence="8 9">
    <name type="scientific">Stenotrophomonas rhizophila</name>
    <dbReference type="NCBI Taxonomy" id="216778"/>
    <lineage>
        <taxon>Bacteria</taxon>
        <taxon>Pseudomonadati</taxon>
        <taxon>Pseudomonadota</taxon>
        <taxon>Gammaproteobacteria</taxon>
        <taxon>Lysobacterales</taxon>
        <taxon>Lysobacteraceae</taxon>
        <taxon>Stenotrophomonas</taxon>
    </lineage>
</organism>
<evidence type="ECO:0000259" key="7">
    <source>
        <dbReference type="Pfam" id="PF04138"/>
    </source>
</evidence>
<reference evidence="8 9" key="1">
    <citation type="submission" date="2018-10" db="EMBL/GenBank/DDBJ databases">
        <title>Comparative analysis of microorganisms from saline springs in Andes Mountain Range, Colombia.</title>
        <authorList>
            <person name="Rubin E."/>
        </authorList>
    </citation>
    <scope>NUCLEOTIDE SEQUENCE [LARGE SCALE GENOMIC DNA]</scope>
    <source>
        <strain evidence="8 9">USBA GBX 843</strain>
    </source>
</reference>
<evidence type="ECO:0000313" key="9">
    <source>
        <dbReference type="Proteomes" id="UP000274786"/>
    </source>
</evidence>
<dbReference type="Pfam" id="PF04138">
    <property type="entry name" value="GtrA_DPMS_TM"/>
    <property type="match status" value="1"/>
</dbReference>
<feature type="transmembrane region" description="Helical" evidence="6">
    <location>
        <begin position="78"/>
        <end position="96"/>
    </location>
</feature>
<evidence type="ECO:0000256" key="5">
    <source>
        <dbReference type="ARBA" id="ARBA00023136"/>
    </source>
</evidence>
<comment type="similarity">
    <text evidence="2">Belongs to the GtrA family.</text>
</comment>
<dbReference type="OrthoDB" id="6059176at2"/>
<name>A0A498CEW4_9GAMM</name>
<dbReference type="PANTHER" id="PTHR38459:SF1">
    <property type="entry name" value="PROPHAGE BACTOPRENOL-LINKED GLUCOSE TRANSLOCASE HOMOLOG"/>
    <property type="match status" value="1"/>
</dbReference>
<feature type="transmembrane region" description="Helical" evidence="6">
    <location>
        <begin position="12"/>
        <end position="34"/>
    </location>
</feature>
<dbReference type="AlphaFoldDB" id="A0A498CEW4"/>
<accession>A0A498CEW4</accession>
<proteinExistence type="inferred from homology"/>
<feature type="transmembrane region" description="Helical" evidence="6">
    <location>
        <begin position="108"/>
        <end position="128"/>
    </location>
</feature>
<gene>
    <name evidence="8" type="ORF">BCL79_3053</name>
</gene>
<dbReference type="InterPro" id="IPR007267">
    <property type="entry name" value="GtrA_DPMS_TM"/>
</dbReference>
<dbReference type="Proteomes" id="UP000274786">
    <property type="component" value="Unassembled WGS sequence"/>
</dbReference>
<comment type="caution">
    <text evidence="8">The sequence shown here is derived from an EMBL/GenBank/DDBJ whole genome shotgun (WGS) entry which is preliminary data.</text>
</comment>
<evidence type="ECO:0000256" key="3">
    <source>
        <dbReference type="ARBA" id="ARBA00022692"/>
    </source>
</evidence>
<dbReference type="InterPro" id="IPR051401">
    <property type="entry name" value="GtrA_CellWall_Glycosyl"/>
</dbReference>